<feature type="transmembrane region" description="Helical" evidence="8">
    <location>
        <begin position="6"/>
        <end position="27"/>
    </location>
</feature>
<dbReference type="CDD" id="cd11043">
    <property type="entry name" value="CYP90-like"/>
    <property type="match status" value="1"/>
</dbReference>
<dbReference type="InterPro" id="IPR017972">
    <property type="entry name" value="Cyt_P450_CS"/>
</dbReference>
<evidence type="ECO:0000256" key="4">
    <source>
        <dbReference type="ARBA" id="ARBA00022723"/>
    </source>
</evidence>
<dbReference type="EMBL" id="CP126665">
    <property type="protein sequence ID" value="WKA11477.1"/>
    <property type="molecule type" value="Genomic_DNA"/>
</dbReference>
<keyword evidence="8" id="KW-0472">Membrane</keyword>
<keyword evidence="7" id="KW-0349">Heme</keyword>
<evidence type="ECO:0000256" key="2">
    <source>
        <dbReference type="ARBA" id="ARBA00010617"/>
    </source>
</evidence>
<proteinExistence type="inferred from homology"/>
<evidence type="ECO:0000256" key="3">
    <source>
        <dbReference type="ARBA" id="ARBA00022692"/>
    </source>
</evidence>
<dbReference type="PRINTS" id="PR00463">
    <property type="entry name" value="EP450I"/>
</dbReference>
<dbReference type="PROSITE" id="PS00086">
    <property type="entry name" value="CYTOCHROME_P450"/>
    <property type="match status" value="1"/>
</dbReference>
<dbReference type="PANTHER" id="PTHR24286:SF53">
    <property type="entry name" value="BETA-AMYRIN 28-OXIDASE-LIKE"/>
    <property type="match status" value="1"/>
</dbReference>
<comment type="subcellular location">
    <subcellularLocation>
        <location evidence="1">Membrane</location>
        <topology evidence="1">Single-pass membrane protein</topology>
    </subcellularLocation>
</comment>
<dbReference type="PANTHER" id="PTHR24286">
    <property type="entry name" value="CYTOCHROME P450 26"/>
    <property type="match status" value="1"/>
</dbReference>
<evidence type="ECO:0008006" key="11">
    <source>
        <dbReference type="Google" id="ProtNLM"/>
    </source>
</evidence>
<dbReference type="InterPro" id="IPR036396">
    <property type="entry name" value="Cyt_P450_sf"/>
</dbReference>
<keyword evidence="4 7" id="KW-0479">Metal-binding</keyword>
<evidence type="ECO:0000256" key="6">
    <source>
        <dbReference type="ARBA" id="ARBA00023004"/>
    </source>
</evidence>
<dbReference type="PRINTS" id="PR00385">
    <property type="entry name" value="P450"/>
</dbReference>
<accession>A0ABY9DWJ2</accession>
<evidence type="ECO:0000256" key="1">
    <source>
        <dbReference type="ARBA" id="ARBA00004167"/>
    </source>
</evidence>
<keyword evidence="7" id="KW-0503">Monooxygenase</keyword>
<dbReference type="InterPro" id="IPR001128">
    <property type="entry name" value="Cyt_P450"/>
</dbReference>
<evidence type="ECO:0000313" key="9">
    <source>
        <dbReference type="EMBL" id="WKA11477.1"/>
    </source>
</evidence>
<keyword evidence="10" id="KW-1185">Reference proteome</keyword>
<keyword evidence="3 8" id="KW-0812">Transmembrane</keyword>
<dbReference type="Pfam" id="PF00067">
    <property type="entry name" value="p450"/>
    <property type="match status" value="1"/>
</dbReference>
<dbReference type="SUPFAM" id="SSF48264">
    <property type="entry name" value="Cytochrome P450"/>
    <property type="match status" value="1"/>
</dbReference>
<gene>
    <name evidence="9" type="ORF">VitviT2T_028972</name>
</gene>
<keyword evidence="5 8" id="KW-1133">Transmembrane helix</keyword>
<sequence length="483" mass="54687">MDLFSAYLPYLVAFCLSLPLIIFVFLYKPSNTKLPPGKMGLPIIGESIEYGLAAARGNPQGFIADRMTQYSPDVFRTSLMGENMAVMCGAAGNKFLFSNENKLVKSWWPRSVYKVLYFPSPNDKDSSGAADLMMNMKSYLIEFVKPDALQQYIPVMDSMAREHIDMDWAPNREVKVFQLVQKYTFALACRLFMYIQGEENIAKIAHPFHLIVQGFMSVPIDLPGTGFNRGIKGGKMIREEIEAVIKRRRTELLEKGVSKVPDLLSRMLLSPDEKGRHLNDIEINSYMVGLLLASHDTTSSAITFTLKYLALFPDVHNKVLKEQMEIAQSKGPGELLNWSDIQKMKYTWCVARESMRLAPPAQGAFREATTDFTFAGFTIPKGWKTHWCVHSTHKNPKYFPNPEKFDPSRFEGKGPEPYTFVPFGGGPRMCVGKEYARLEILVFIHNVVTKFKLETVLENEKILFGLSALPAKGLPIRLQPHQN</sequence>
<keyword evidence="7" id="KW-0560">Oxidoreductase</keyword>
<evidence type="ECO:0000256" key="8">
    <source>
        <dbReference type="SAM" id="Phobius"/>
    </source>
</evidence>
<evidence type="ECO:0000256" key="5">
    <source>
        <dbReference type="ARBA" id="ARBA00022989"/>
    </source>
</evidence>
<dbReference type="Gene3D" id="1.10.630.10">
    <property type="entry name" value="Cytochrome P450"/>
    <property type="match status" value="1"/>
</dbReference>
<keyword evidence="6 7" id="KW-0408">Iron</keyword>
<dbReference type="InterPro" id="IPR002401">
    <property type="entry name" value="Cyt_P450_E_grp-I"/>
</dbReference>
<comment type="similarity">
    <text evidence="2 7">Belongs to the cytochrome P450 family.</text>
</comment>
<organism evidence="9 10">
    <name type="scientific">Vitis vinifera</name>
    <name type="common">Grape</name>
    <dbReference type="NCBI Taxonomy" id="29760"/>
    <lineage>
        <taxon>Eukaryota</taxon>
        <taxon>Viridiplantae</taxon>
        <taxon>Streptophyta</taxon>
        <taxon>Embryophyta</taxon>
        <taxon>Tracheophyta</taxon>
        <taxon>Spermatophyta</taxon>
        <taxon>Magnoliopsida</taxon>
        <taxon>eudicotyledons</taxon>
        <taxon>Gunneridae</taxon>
        <taxon>Pentapetalae</taxon>
        <taxon>rosids</taxon>
        <taxon>Vitales</taxon>
        <taxon>Vitaceae</taxon>
        <taxon>Viteae</taxon>
        <taxon>Vitis</taxon>
    </lineage>
</organism>
<reference evidence="9 10" key="1">
    <citation type="journal article" date="2023" name="Hortic Res">
        <title>The complete reference genome for grapevine (Vitis vinifera L.) genetics and breeding.</title>
        <authorList>
            <person name="Shi X."/>
            <person name="Cao S."/>
            <person name="Wang X."/>
            <person name="Huang S."/>
            <person name="Wang Y."/>
            <person name="Liu Z."/>
            <person name="Liu W."/>
            <person name="Leng X."/>
            <person name="Peng Y."/>
            <person name="Wang N."/>
            <person name="Wang Y."/>
            <person name="Ma Z."/>
            <person name="Xu X."/>
            <person name="Zhang F."/>
            <person name="Xue H."/>
            <person name="Zhong H."/>
            <person name="Wang Y."/>
            <person name="Zhang K."/>
            <person name="Velt A."/>
            <person name="Avia K."/>
            <person name="Holtgrawe D."/>
            <person name="Grimplet J."/>
            <person name="Matus J.T."/>
            <person name="Ware D."/>
            <person name="Wu X."/>
            <person name="Wang H."/>
            <person name="Liu C."/>
            <person name="Fang Y."/>
            <person name="Rustenholz C."/>
            <person name="Cheng Z."/>
            <person name="Xiao H."/>
            <person name="Zhou Y."/>
        </authorList>
    </citation>
    <scope>NUCLEOTIDE SEQUENCE [LARGE SCALE GENOMIC DNA]</scope>
    <source>
        <strain evidence="10">cv. Pinot noir / PN40024</strain>
        <tissue evidence="9">Leaf</tissue>
    </source>
</reference>
<protein>
    <recommendedName>
        <fullName evidence="11">Beta-amyrin 28-oxidase</fullName>
    </recommendedName>
</protein>
<dbReference type="Proteomes" id="UP001227230">
    <property type="component" value="Chromosome 18"/>
</dbReference>
<name>A0ABY9DWJ2_VITVI</name>
<evidence type="ECO:0000313" key="10">
    <source>
        <dbReference type="Proteomes" id="UP001227230"/>
    </source>
</evidence>
<evidence type="ECO:0000256" key="7">
    <source>
        <dbReference type="RuleBase" id="RU000461"/>
    </source>
</evidence>